<dbReference type="SMART" id="SM01100">
    <property type="entry name" value="CRAL_TRIO_N"/>
    <property type="match status" value="1"/>
</dbReference>
<dbReference type="InterPro" id="IPR011074">
    <property type="entry name" value="CRAL/TRIO_N_dom"/>
</dbReference>
<dbReference type="Gene3D" id="1.10.8.20">
    <property type="entry name" value="N-terminal domain of phosphatidylinositol transfer protein sec14p"/>
    <property type="match status" value="1"/>
</dbReference>
<feature type="region of interest" description="Disordered" evidence="1">
    <location>
        <begin position="541"/>
        <end position="570"/>
    </location>
</feature>
<keyword evidence="4" id="KW-1185">Reference proteome</keyword>
<feature type="compositionally biased region" description="Polar residues" evidence="1">
    <location>
        <begin position="394"/>
        <end position="403"/>
    </location>
</feature>
<feature type="compositionally biased region" description="Pro residues" evidence="1">
    <location>
        <begin position="469"/>
        <end position="480"/>
    </location>
</feature>
<dbReference type="RefSeq" id="XP_016268029.1">
    <property type="nucleotide sequence ID" value="XM_016400976.1"/>
</dbReference>
<dbReference type="InterPro" id="IPR001251">
    <property type="entry name" value="CRAL-TRIO_dom"/>
</dbReference>
<dbReference type="PANTHER" id="PTHR45657:SF3">
    <property type="entry name" value="TRANSPORTER, PUTATIVE (AFU_ORTHOLOGUE AFUA_5G09260)-RELATED"/>
    <property type="match status" value="1"/>
</dbReference>
<feature type="compositionally biased region" description="Low complexity" evidence="1">
    <location>
        <begin position="25"/>
        <end position="43"/>
    </location>
</feature>
<proteinExistence type="predicted"/>
<feature type="compositionally biased region" description="Low complexity" evidence="1">
    <location>
        <begin position="414"/>
        <end position="431"/>
    </location>
</feature>
<dbReference type="InterPro" id="IPR036273">
    <property type="entry name" value="CRAL/TRIO_N_dom_sf"/>
</dbReference>
<dbReference type="SMART" id="SM00516">
    <property type="entry name" value="SEC14"/>
    <property type="match status" value="1"/>
</dbReference>
<feature type="region of interest" description="Disordered" evidence="1">
    <location>
        <begin position="501"/>
        <end position="524"/>
    </location>
</feature>
<feature type="region of interest" description="Disordered" evidence="1">
    <location>
        <begin position="386"/>
        <end position="482"/>
    </location>
</feature>
<dbReference type="PANTHER" id="PTHR45657">
    <property type="entry name" value="CRAL-TRIO DOMAIN-CONTAINING PROTEIN YKL091C-RELATED"/>
    <property type="match status" value="1"/>
</dbReference>
<dbReference type="CDD" id="cd00170">
    <property type="entry name" value="SEC14"/>
    <property type="match status" value="1"/>
</dbReference>
<dbReference type="InterPro" id="IPR051026">
    <property type="entry name" value="PI/PC_transfer"/>
</dbReference>
<sequence>MSQLYRTLTGQSHQSHHSEHSTQAHPTLTRTTTTDPLTGTLHHLTPTQEEKLVDFKKELQKGGWWTPDGINGKPSHDDATLLRYLRARKFDVDGAIGQFTDTEKWLKDQRVDELYNHFDVETYERARLMYPQWTGHRDKRGIPIYVYVIKGLDGKNVSKYQKESQSYKDSLPYHKTLSTPAKLIPLFALYQNLLNFVLPLVSTLERPNPEVPVTNSTNIVDISGVGLTQFWNLKGHMQDASVLATAHYPETLDRIFIIGAPSFFPTVWGWIKRWFDPVTVSKIFILSKHDVKPTLSKFMETKDFPKRYGGDLEWEWGELPDLDDETRAALEKDGNKGWVRGPCQWLDGKRVVVGSEKGKLRTPDEEVEKKRPIAYAADYTELPVHAGKGLPHVSTENGKTGANGTAKPHHHAEAASAAATGGTTAAAIIESKTASKEPEQASTTVQTVHQSTTIDTRASSDNSASQQHPHPPSQPQPGPIPAHSAAMTQAIADQLNGESVSTIPETANGHAPNAENTGHGEVTVASDPAKGLAIETEKLAMTTQNGHGGDEKEKEIERPPMERFVTATEV</sequence>
<dbReference type="SUPFAM" id="SSF52087">
    <property type="entry name" value="CRAL/TRIO domain"/>
    <property type="match status" value="1"/>
</dbReference>
<dbReference type="HOGENOM" id="CLU_014001_4_1_1"/>
<dbReference type="STRING" id="215243.A0A0D2DXI3"/>
<feature type="compositionally biased region" description="Basic and acidic residues" evidence="1">
    <location>
        <begin position="548"/>
        <end position="561"/>
    </location>
</feature>
<dbReference type="Gene3D" id="3.40.525.10">
    <property type="entry name" value="CRAL-TRIO lipid binding domain"/>
    <property type="match status" value="1"/>
</dbReference>
<evidence type="ECO:0000313" key="3">
    <source>
        <dbReference type="EMBL" id="KIW47813.1"/>
    </source>
</evidence>
<name>A0A0D2DXI3_9EURO</name>
<dbReference type="EMBL" id="KN847332">
    <property type="protein sequence ID" value="KIW47813.1"/>
    <property type="molecule type" value="Genomic_DNA"/>
</dbReference>
<feature type="compositionally biased region" description="Polar residues" evidence="1">
    <location>
        <begin position="1"/>
        <end position="10"/>
    </location>
</feature>
<dbReference type="GeneID" id="27352547"/>
<dbReference type="Pfam" id="PF03765">
    <property type="entry name" value="CRAL_TRIO_N"/>
    <property type="match status" value="1"/>
</dbReference>
<feature type="region of interest" description="Disordered" evidence="1">
    <location>
        <begin position="1"/>
        <end position="43"/>
    </location>
</feature>
<dbReference type="PROSITE" id="PS50191">
    <property type="entry name" value="CRAL_TRIO"/>
    <property type="match status" value="1"/>
</dbReference>
<organism evidence="3 4">
    <name type="scientific">Exophiala oligosperma</name>
    <dbReference type="NCBI Taxonomy" id="215243"/>
    <lineage>
        <taxon>Eukaryota</taxon>
        <taxon>Fungi</taxon>
        <taxon>Dikarya</taxon>
        <taxon>Ascomycota</taxon>
        <taxon>Pezizomycotina</taxon>
        <taxon>Eurotiomycetes</taxon>
        <taxon>Chaetothyriomycetidae</taxon>
        <taxon>Chaetothyriales</taxon>
        <taxon>Herpotrichiellaceae</taxon>
        <taxon>Exophiala</taxon>
    </lineage>
</organism>
<gene>
    <name evidence="3" type="ORF">PV06_00473</name>
</gene>
<accession>A0A0D2DXI3</accession>
<evidence type="ECO:0000259" key="2">
    <source>
        <dbReference type="PROSITE" id="PS50191"/>
    </source>
</evidence>
<dbReference type="InterPro" id="IPR036865">
    <property type="entry name" value="CRAL-TRIO_dom_sf"/>
</dbReference>
<dbReference type="Pfam" id="PF00650">
    <property type="entry name" value="CRAL_TRIO"/>
    <property type="match status" value="1"/>
</dbReference>
<feature type="compositionally biased region" description="Low complexity" evidence="1">
    <location>
        <begin position="442"/>
        <end position="453"/>
    </location>
</feature>
<dbReference type="AlphaFoldDB" id="A0A0D2DXI3"/>
<dbReference type="Proteomes" id="UP000053342">
    <property type="component" value="Unassembled WGS sequence"/>
</dbReference>
<protein>
    <recommendedName>
        <fullName evidence="2">CRAL-TRIO domain-containing protein</fullName>
    </recommendedName>
</protein>
<feature type="domain" description="CRAL-TRIO" evidence="2">
    <location>
        <begin position="121"/>
        <end position="316"/>
    </location>
</feature>
<evidence type="ECO:0000256" key="1">
    <source>
        <dbReference type="SAM" id="MobiDB-lite"/>
    </source>
</evidence>
<evidence type="ECO:0000313" key="4">
    <source>
        <dbReference type="Proteomes" id="UP000053342"/>
    </source>
</evidence>
<dbReference type="OrthoDB" id="30289at2759"/>
<dbReference type="SUPFAM" id="SSF46938">
    <property type="entry name" value="CRAL/TRIO N-terminal domain"/>
    <property type="match status" value="1"/>
</dbReference>
<dbReference type="VEuPathDB" id="FungiDB:PV06_00473"/>
<reference evidence="3 4" key="1">
    <citation type="submission" date="2015-01" db="EMBL/GenBank/DDBJ databases">
        <title>The Genome Sequence of Exophiala oligosperma CBS72588.</title>
        <authorList>
            <consortium name="The Broad Institute Genomics Platform"/>
            <person name="Cuomo C."/>
            <person name="de Hoog S."/>
            <person name="Gorbushina A."/>
            <person name="Stielow B."/>
            <person name="Teixiera M."/>
            <person name="Abouelleil A."/>
            <person name="Chapman S.B."/>
            <person name="Priest M."/>
            <person name="Young S.K."/>
            <person name="Wortman J."/>
            <person name="Nusbaum C."/>
            <person name="Birren B."/>
        </authorList>
    </citation>
    <scope>NUCLEOTIDE SEQUENCE [LARGE SCALE GENOMIC DNA]</scope>
    <source>
        <strain evidence="3 4">CBS 72588</strain>
    </source>
</reference>